<dbReference type="PANTHER" id="PTHR30177:SF4">
    <property type="entry name" value="OSMOPROTECTANT IMPORT PERMEASE PROTEIN OSMW"/>
    <property type="match status" value="1"/>
</dbReference>
<dbReference type="RefSeq" id="WP_130289026.1">
    <property type="nucleotide sequence ID" value="NZ_SHKL01000001.1"/>
</dbReference>
<evidence type="ECO:0000256" key="1">
    <source>
        <dbReference type="ARBA" id="ARBA00004141"/>
    </source>
</evidence>
<evidence type="ECO:0000313" key="9">
    <source>
        <dbReference type="Proteomes" id="UP000291591"/>
    </source>
</evidence>
<evidence type="ECO:0000256" key="4">
    <source>
        <dbReference type="ARBA" id="ARBA00022989"/>
    </source>
</evidence>
<feature type="domain" description="ABC transmembrane type-1" evidence="7">
    <location>
        <begin position="18"/>
        <end position="199"/>
    </location>
</feature>
<dbReference type="OrthoDB" id="9801163at2"/>
<dbReference type="GO" id="GO:0055085">
    <property type="term" value="P:transmembrane transport"/>
    <property type="evidence" value="ECO:0007669"/>
    <property type="project" value="InterPro"/>
</dbReference>
<dbReference type="CDD" id="cd06261">
    <property type="entry name" value="TM_PBP2"/>
    <property type="match status" value="1"/>
</dbReference>
<feature type="transmembrane region" description="Helical" evidence="6">
    <location>
        <begin position="22"/>
        <end position="44"/>
    </location>
</feature>
<keyword evidence="5 6" id="KW-0472">Membrane</keyword>
<evidence type="ECO:0000256" key="2">
    <source>
        <dbReference type="ARBA" id="ARBA00022448"/>
    </source>
</evidence>
<name>A0A4Q7UU52_PSEST</name>
<proteinExistence type="inferred from homology"/>
<dbReference type="InterPro" id="IPR000515">
    <property type="entry name" value="MetI-like"/>
</dbReference>
<evidence type="ECO:0000256" key="3">
    <source>
        <dbReference type="ARBA" id="ARBA00022692"/>
    </source>
</evidence>
<dbReference type="GO" id="GO:0031460">
    <property type="term" value="P:glycine betaine transport"/>
    <property type="evidence" value="ECO:0007669"/>
    <property type="project" value="TreeGrafter"/>
</dbReference>
<dbReference type="AlphaFoldDB" id="A0A4Q7UU52"/>
<comment type="caution">
    <text evidence="8">The sequence shown here is derived from an EMBL/GenBank/DDBJ whole genome shotgun (WGS) entry which is preliminary data.</text>
</comment>
<keyword evidence="3 6" id="KW-0812">Transmembrane</keyword>
<keyword evidence="2 6" id="KW-0813">Transport</keyword>
<dbReference type="InterPro" id="IPR051204">
    <property type="entry name" value="ABC_transp_perm/SBD"/>
</dbReference>
<dbReference type="PROSITE" id="PS50928">
    <property type="entry name" value="ABC_TM1"/>
    <property type="match status" value="1"/>
</dbReference>
<gene>
    <name evidence="8" type="ORF">EV383_1269</name>
</gene>
<evidence type="ECO:0000259" key="7">
    <source>
        <dbReference type="PROSITE" id="PS50928"/>
    </source>
</evidence>
<dbReference type="SUPFAM" id="SSF161098">
    <property type="entry name" value="MetI-like"/>
    <property type="match status" value="1"/>
</dbReference>
<keyword evidence="9" id="KW-1185">Reference proteome</keyword>
<dbReference type="Pfam" id="PF00528">
    <property type="entry name" value="BPD_transp_1"/>
    <property type="match status" value="1"/>
</dbReference>
<organism evidence="8 9">
    <name type="scientific">Pseudonocardia sediminis</name>
    <dbReference type="NCBI Taxonomy" id="1397368"/>
    <lineage>
        <taxon>Bacteria</taxon>
        <taxon>Bacillati</taxon>
        <taxon>Actinomycetota</taxon>
        <taxon>Actinomycetes</taxon>
        <taxon>Pseudonocardiales</taxon>
        <taxon>Pseudonocardiaceae</taxon>
        <taxon>Pseudonocardia</taxon>
    </lineage>
</organism>
<dbReference type="InterPro" id="IPR035906">
    <property type="entry name" value="MetI-like_sf"/>
</dbReference>
<comment type="similarity">
    <text evidence="6">Belongs to the binding-protein-dependent transport system permease family.</text>
</comment>
<feature type="transmembrane region" description="Helical" evidence="6">
    <location>
        <begin position="132"/>
        <end position="158"/>
    </location>
</feature>
<dbReference type="EMBL" id="SHKL01000001">
    <property type="protein sequence ID" value="RZT84428.1"/>
    <property type="molecule type" value="Genomic_DNA"/>
</dbReference>
<dbReference type="PANTHER" id="PTHR30177">
    <property type="entry name" value="GLYCINE BETAINE/L-PROLINE TRANSPORT SYSTEM PERMEASE PROTEIN PROW"/>
    <property type="match status" value="1"/>
</dbReference>
<dbReference type="GO" id="GO:0005886">
    <property type="term" value="C:plasma membrane"/>
    <property type="evidence" value="ECO:0007669"/>
    <property type="project" value="UniProtKB-SubCell"/>
</dbReference>
<sequence>MSFWEYLSSNYLEVIGYTVEHALLVLQGLVLAVLIGVPLAVLTYRTALGRAAAINSTSLIMTIPSYALFGLLIPLLGLGTAPAIVALTLYGLLPVVRNAIVGLREVDPAVAESARGVGMDRRGLLLSIELPLAWPVVLAGVRVSAQLLLGIAAISAAVNGPGLGNLILSGLSSAGTPFAVYLAVEGILGIVLLAIVFDAAIALLTRLTTPRGIRA</sequence>
<dbReference type="Gene3D" id="1.10.3720.10">
    <property type="entry name" value="MetI-like"/>
    <property type="match status" value="1"/>
</dbReference>
<comment type="subcellular location">
    <subcellularLocation>
        <location evidence="6">Cell membrane</location>
        <topology evidence="6">Multi-pass membrane protein</topology>
    </subcellularLocation>
    <subcellularLocation>
        <location evidence="1">Membrane</location>
        <topology evidence="1">Multi-pass membrane protein</topology>
    </subcellularLocation>
</comment>
<evidence type="ECO:0000256" key="5">
    <source>
        <dbReference type="ARBA" id="ARBA00023136"/>
    </source>
</evidence>
<feature type="transmembrane region" description="Helical" evidence="6">
    <location>
        <begin position="75"/>
        <end position="96"/>
    </location>
</feature>
<feature type="transmembrane region" description="Helical" evidence="6">
    <location>
        <begin position="178"/>
        <end position="204"/>
    </location>
</feature>
<evidence type="ECO:0000256" key="6">
    <source>
        <dbReference type="RuleBase" id="RU363032"/>
    </source>
</evidence>
<accession>A0A4Q7UU52</accession>
<evidence type="ECO:0000313" key="8">
    <source>
        <dbReference type="EMBL" id="RZT84428.1"/>
    </source>
</evidence>
<reference evidence="8 9" key="1">
    <citation type="submission" date="2019-02" db="EMBL/GenBank/DDBJ databases">
        <title>Sequencing the genomes of 1000 actinobacteria strains.</title>
        <authorList>
            <person name="Klenk H.-P."/>
        </authorList>
    </citation>
    <scope>NUCLEOTIDE SEQUENCE [LARGE SCALE GENOMIC DNA]</scope>
    <source>
        <strain evidence="8 9">DSM 45779</strain>
    </source>
</reference>
<protein>
    <submittedName>
        <fullName evidence="8">Osmoprotectant transport system permease protein</fullName>
    </submittedName>
</protein>
<dbReference type="Proteomes" id="UP000291591">
    <property type="component" value="Unassembled WGS sequence"/>
</dbReference>
<keyword evidence="4 6" id="KW-1133">Transmembrane helix</keyword>